<evidence type="ECO:0000256" key="4">
    <source>
        <dbReference type="ARBA" id="ARBA00022741"/>
    </source>
</evidence>
<evidence type="ECO:0000256" key="7">
    <source>
        <dbReference type="ARBA" id="ARBA00047899"/>
    </source>
</evidence>
<dbReference type="PANTHER" id="PTHR24343">
    <property type="entry name" value="SERINE/THREONINE KINASE"/>
    <property type="match status" value="1"/>
</dbReference>
<evidence type="ECO:0000256" key="5">
    <source>
        <dbReference type="ARBA" id="ARBA00022777"/>
    </source>
</evidence>
<dbReference type="AlphaFoldDB" id="A0A2P2KKR9"/>
<name>A0A2P2KKR9_RHIMU</name>
<dbReference type="InterPro" id="IPR011009">
    <property type="entry name" value="Kinase-like_dom_sf"/>
</dbReference>
<evidence type="ECO:0000259" key="9">
    <source>
        <dbReference type="PROSITE" id="PS50011"/>
    </source>
</evidence>
<keyword evidence="3" id="KW-0808">Transferase</keyword>
<dbReference type="EC" id="2.7.11.1" evidence="1"/>
<reference evidence="10" key="1">
    <citation type="submission" date="2018-02" db="EMBL/GenBank/DDBJ databases">
        <title>Rhizophora mucronata_Transcriptome.</title>
        <authorList>
            <person name="Meera S.P."/>
            <person name="Sreeshan A."/>
            <person name="Augustine A."/>
        </authorList>
    </citation>
    <scope>NUCLEOTIDE SEQUENCE</scope>
    <source>
        <tissue evidence="10">Leaf</tissue>
    </source>
</reference>
<proteinExistence type="predicted"/>
<dbReference type="PROSITE" id="PS50011">
    <property type="entry name" value="PROTEIN_KINASE_DOM"/>
    <property type="match status" value="1"/>
</dbReference>
<dbReference type="Gene3D" id="1.10.510.10">
    <property type="entry name" value="Transferase(Phosphotransferase) domain 1"/>
    <property type="match status" value="1"/>
</dbReference>
<evidence type="ECO:0000256" key="3">
    <source>
        <dbReference type="ARBA" id="ARBA00022679"/>
    </source>
</evidence>
<evidence type="ECO:0000256" key="6">
    <source>
        <dbReference type="ARBA" id="ARBA00022840"/>
    </source>
</evidence>
<feature type="domain" description="Protein kinase" evidence="9">
    <location>
        <begin position="1"/>
        <end position="68"/>
    </location>
</feature>
<dbReference type="GO" id="GO:0005524">
    <property type="term" value="F:ATP binding"/>
    <property type="evidence" value="ECO:0007669"/>
    <property type="project" value="UniProtKB-KW"/>
</dbReference>
<comment type="catalytic activity">
    <reaction evidence="8">
        <text>L-seryl-[protein] + ATP = O-phospho-L-seryl-[protein] + ADP + H(+)</text>
        <dbReference type="Rhea" id="RHEA:17989"/>
        <dbReference type="Rhea" id="RHEA-COMP:9863"/>
        <dbReference type="Rhea" id="RHEA-COMP:11604"/>
        <dbReference type="ChEBI" id="CHEBI:15378"/>
        <dbReference type="ChEBI" id="CHEBI:29999"/>
        <dbReference type="ChEBI" id="CHEBI:30616"/>
        <dbReference type="ChEBI" id="CHEBI:83421"/>
        <dbReference type="ChEBI" id="CHEBI:456216"/>
        <dbReference type="EC" id="2.7.11.1"/>
    </reaction>
</comment>
<dbReference type="GO" id="GO:0004674">
    <property type="term" value="F:protein serine/threonine kinase activity"/>
    <property type="evidence" value="ECO:0007669"/>
    <property type="project" value="UniProtKB-KW"/>
</dbReference>
<dbReference type="EMBL" id="GGEC01025830">
    <property type="protein sequence ID" value="MBX06314.1"/>
    <property type="molecule type" value="Transcribed_RNA"/>
</dbReference>
<keyword evidence="2" id="KW-0723">Serine/threonine-protein kinase</keyword>
<dbReference type="PANTHER" id="PTHR24343:SF558">
    <property type="entry name" value="PROTEIN KINASE DOMAIN-CONTAINING PROTEIN"/>
    <property type="match status" value="1"/>
</dbReference>
<evidence type="ECO:0000313" key="10">
    <source>
        <dbReference type="EMBL" id="MBX06314.1"/>
    </source>
</evidence>
<evidence type="ECO:0000256" key="8">
    <source>
        <dbReference type="ARBA" id="ARBA00048679"/>
    </source>
</evidence>
<evidence type="ECO:0000256" key="1">
    <source>
        <dbReference type="ARBA" id="ARBA00012513"/>
    </source>
</evidence>
<evidence type="ECO:0000256" key="2">
    <source>
        <dbReference type="ARBA" id="ARBA00022527"/>
    </source>
</evidence>
<dbReference type="InterPro" id="IPR000719">
    <property type="entry name" value="Prot_kinase_dom"/>
</dbReference>
<keyword evidence="4" id="KW-0547">Nucleotide-binding</keyword>
<dbReference type="SUPFAM" id="SSF56112">
    <property type="entry name" value="Protein kinase-like (PK-like)"/>
    <property type="match status" value="1"/>
</dbReference>
<keyword evidence="6" id="KW-0067">ATP-binding</keyword>
<accession>A0A2P2KKR9</accession>
<dbReference type="GO" id="GO:0006970">
    <property type="term" value="P:response to osmotic stress"/>
    <property type="evidence" value="ECO:0007669"/>
    <property type="project" value="UniProtKB-ARBA"/>
</dbReference>
<sequence length="145" mass="16372">MLVGSYPFEDPDDPRNFRKTIGRIMSVQYSIPAYVRISANCKQLLSQIFVANPAKRITIPEIKQHPWFLKNLPKEIIEIEKTNYAESQGDQPSQTIEEIKRIVQEAKRPGEGVKVGERAFVGTSDDLEDDLEDEIDVSGDIGPIV</sequence>
<protein>
    <recommendedName>
        <fullName evidence="1">non-specific serine/threonine protein kinase</fullName>
        <ecNumber evidence="1">2.7.11.1</ecNumber>
    </recommendedName>
</protein>
<organism evidence="10">
    <name type="scientific">Rhizophora mucronata</name>
    <name type="common">Asiatic mangrove</name>
    <dbReference type="NCBI Taxonomy" id="61149"/>
    <lineage>
        <taxon>Eukaryota</taxon>
        <taxon>Viridiplantae</taxon>
        <taxon>Streptophyta</taxon>
        <taxon>Embryophyta</taxon>
        <taxon>Tracheophyta</taxon>
        <taxon>Spermatophyta</taxon>
        <taxon>Magnoliopsida</taxon>
        <taxon>eudicotyledons</taxon>
        <taxon>Gunneridae</taxon>
        <taxon>Pentapetalae</taxon>
        <taxon>rosids</taxon>
        <taxon>fabids</taxon>
        <taxon>Malpighiales</taxon>
        <taxon>Rhizophoraceae</taxon>
        <taxon>Rhizophora</taxon>
    </lineage>
</organism>
<keyword evidence="5" id="KW-0418">Kinase</keyword>
<comment type="catalytic activity">
    <reaction evidence="7">
        <text>L-threonyl-[protein] + ATP = O-phospho-L-threonyl-[protein] + ADP + H(+)</text>
        <dbReference type="Rhea" id="RHEA:46608"/>
        <dbReference type="Rhea" id="RHEA-COMP:11060"/>
        <dbReference type="Rhea" id="RHEA-COMP:11605"/>
        <dbReference type="ChEBI" id="CHEBI:15378"/>
        <dbReference type="ChEBI" id="CHEBI:30013"/>
        <dbReference type="ChEBI" id="CHEBI:30616"/>
        <dbReference type="ChEBI" id="CHEBI:61977"/>
        <dbReference type="ChEBI" id="CHEBI:456216"/>
        <dbReference type="EC" id="2.7.11.1"/>
    </reaction>
</comment>